<reference evidence="2" key="1">
    <citation type="journal article" date="2015" name="MBio">
        <title>Eco-Evolutionary Dynamics of Episomes among Ecologically Cohesive Bacterial Populations.</title>
        <authorList>
            <person name="Xue H."/>
            <person name="Cordero O.X."/>
            <person name="Camas F.M."/>
            <person name="Trimble W."/>
            <person name="Meyer F."/>
            <person name="Guglielmini J."/>
            <person name="Rocha E.P."/>
            <person name="Polz M.F."/>
        </authorList>
    </citation>
    <scope>NUCLEOTIDE SEQUENCE</scope>
    <source>
        <strain evidence="2">1F_255</strain>
    </source>
</reference>
<name>A0A0H3ZRH0_9VIBR</name>
<keyword evidence="1" id="KW-1133">Transmembrane helix</keyword>
<organism evidence="2">
    <name type="scientific">Vibrio crassostreae</name>
    <dbReference type="NCBI Taxonomy" id="246167"/>
    <lineage>
        <taxon>Bacteria</taxon>
        <taxon>Pseudomonadati</taxon>
        <taxon>Pseudomonadota</taxon>
        <taxon>Gammaproteobacteria</taxon>
        <taxon>Vibrionales</taxon>
        <taxon>Vibrionaceae</taxon>
        <taxon>Vibrio</taxon>
    </lineage>
</organism>
<sequence length="43" mass="5014">MIALLHYVHGLFLCWLVGLRIKWVLLSTRTLHGVHTSQKTSHF</sequence>
<proteinExistence type="predicted"/>
<evidence type="ECO:0000313" key="2">
    <source>
        <dbReference type="EMBL" id="AKN36186.1"/>
    </source>
</evidence>
<keyword evidence="1" id="KW-0812">Transmembrane</keyword>
<accession>A0A0H3ZRH0</accession>
<dbReference type="AlphaFoldDB" id="A0A0H3ZRH0"/>
<keyword evidence="1" id="KW-0472">Membrane</keyword>
<dbReference type="EMBL" id="KP795474">
    <property type="protein sequence ID" value="AKN36186.1"/>
    <property type="molecule type" value="Genomic_DNA"/>
</dbReference>
<dbReference type="EMBL" id="KP795653">
    <property type="protein sequence ID" value="AKN39619.1"/>
    <property type="molecule type" value="Genomic_DNA"/>
</dbReference>
<feature type="transmembrane region" description="Helical" evidence="1">
    <location>
        <begin position="6"/>
        <end position="25"/>
    </location>
</feature>
<evidence type="ECO:0000256" key="1">
    <source>
        <dbReference type="SAM" id="Phobius"/>
    </source>
</evidence>
<protein>
    <submittedName>
        <fullName evidence="2">Uncharacterized protein</fullName>
    </submittedName>
</protein>